<dbReference type="Pfam" id="PF19051">
    <property type="entry name" value="GFO_IDH_MocA_C2"/>
    <property type="match status" value="1"/>
</dbReference>
<dbReference type="SUPFAM" id="SSF55347">
    <property type="entry name" value="Glyceraldehyde-3-phosphate dehydrogenase-like, C-terminal domain"/>
    <property type="match status" value="1"/>
</dbReference>
<gene>
    <name evidence="3" type="ORF">DDZ13_05095</name>
</gene>
<dbReference type="Pfam" id="PF01408">
    <property type="entry name" value="GFO_IDH_MocA"/>
    <property type="match status" value="1"/>
</dbReference>
<dbReference type="Gene3D" id="3.40.50.720">
    <property type="entry name" value="NAD(P)-binding Rossmann-like Domain"/>
    <property type="match status" value="1"/>
</dbReference>
<dbReference type="Proteomes" id="UP000247099">
    <property type="component" value="Unassembled WGS sequence"/>
</dbReference>
<dbReference type="Gene3D" id="3.30.360.10">
    <property type="entry name" value="Dihydrodipicolinate Reductase, domain 2"/>
    <property type="match status" value="1"/>
</dbReference>
<dbReference type="InParanoid" id="A0A317ZLM4"/>
<feature type="domain" description="Gfo/Idh/MocA-like oxidoreductase bacterial type C-terminal" evidence="2">
    <location>
        <begin position="181"/>
        <end position="254"/>
    </location>
</feature>
<name>A0A317ZLM4_9BACT</name>
<feature type="domain" description="Gfo/Idh/MocA-like oxidoreductase N-terminal" evidence="1">
    <location>
        <begin position="29"/>
        <end position="145"/>
    </location>
</feature>
<protein>
    <submittedName>
        <fullName evidence="3">Oxidoreductase</fullName>
    </submittedName>
</protein>
<dbReference type="GO" id="GO:0000166">
    <property type="term" value="F:nucleotide binding"/>
    <property type="evidence" value="ECO:0007669"/>
    <property type="project" value="InterPro"/>
</dbReference>
<evidence type="ECO:0000259" key="2">
    <source>
        <dbReference type="Pfam" id="PF19051"/>
    </source>
</evidence>
<dbReference type="InterPro" id="IPR043906">
    <property type="entry name" value="Gfo/Idh/MocA_OxRdtase_bact_C"/>
</dbReference>
<keyword evidence="4" id="KW-1185">Reference proteome</keyword>
<sequence>MTKAAAGALASQFVTHPLFGQNASSNQLKIAGIGVGGMGRPNVRNCSRTENIAALCDVDTQYSQKTLDEHPNAKFYTDYREMFEAEEDLDGVVIATPDHTHAIIAMEAMRRGLHIYCQKPLTHTVKEARLVTEFARKSGVMTQMGNQGRSSESMRLLKEWLDAGVIGNVTEIRAWTDRPVGGQSYSTFTVGPRPEGTPPVPDYLDWDLWLGPAEERPYHPAYHPMQWRSYYDFGTGALGDMGCHILDPSFYALELGSPTVLEGSTTHWKDKVKNETFPRASILRMEFPSRGSRPPVTLNWTDGRLLPGRPKEIPNDVELPASGAMLIGDEGVILHGSHGAHNIRIFPEARRQAFLKNRPPKTIPRVKGTHESDWIRAIKTGQPACSDFNYGGALTEMVLLGVLALRVPNQRLEWDSKALQFKDHEVANSLVHKKYRSGWEL</sequence>
<dbReference type="OrthoDB" id="9792935at2"/>
<dbReference type="InterPro" id="IPR050463">
    <property type="entry name" value="Gfo/Idh/MocA_oxidrdct_glycsds"/>
</dbReference>
<evidence type="ECO:0000313" key="4">
    <source>
        <dbReference type="Proteomes" id="UP000247099"/>
    </source>
</evidence>
<dbReference type="InterPro" id="IPR000683">
    <property type="entry name" value="Gfo/Idh/MocA-like_OxRdtase_N"/>
</dbReference>
<dbReference type="PANTHER" id="PTHR43818">
    <property type="entry name" value="BCDNA.GH03377"/>
    <property type="match status" value="1"/>
</dbReference>
<organism evidence="3 4">
    <name type="scientific">Coraliomargarita sinensis</name>
    <dbReference type="NCBI Taxonomy" id="2174842"/>
    <lineage>
        <taxon>Bacteria</taxon>
        <taxon>Pseudomonadati</taxon>
        <taxon>Verrucomicrobiota</taxon>
        <taxon>Opitutia</taxon>
        <taxon>Puniceicoccales</taxon>
        <taxon>Coraliomargaritaceae</taxon>
        <taxon>Coraliomargarita</taxon>
    </lineage>
</organism>
<reference evidence="3 4" key="1">
    <citation type="submission" date="2018-05" db="EMBL/GenBank/DDBJ databases">
        <title>Coraliomargarita sinensis sp. nov., isolated from a marine solar saltern.</title>
        <authorList>
            <person name="Zhou L.Y."/>
        </authorList>
    </citation>
    <scope>NUCLEOTIDE SEQUENCE [LARGE SCALE GENOMIC DNA]</scope>
    <source>
        <strain evidence="3 4">WN38</strain>
    </source>
</reference>
<dbReference type="InterPro" id="IPR036291">
    <property type="entry name" value="NAD(P)-bd_dom_sf"/>
</dbReference>
<dbReference type="EMBL" id="QHJQ01000003">
    <property type="protein sequence ID" value="PXA04838.1"/>
    <property type="molecule type" value="Genomic_DNA"/>
</dbReference>
<evidence type="ECO:0000313" key="3">
    <source>
        <dbReference type="EMBL" id="PXA04838.1"/>
    </source>
</evidence>
<proteinExistence type="predicted"/>
<dbReference type="SUPFAM" id="SSF51735">
    <property type="entry name" value="NAD(P)-binding Rossmann-fold domains"/>
    <property type="match status" value="1"/>
</dbReference>
<evidence type="ECO:0000259" key="1">
    <source>
        <dbReference type="Pfam" id="PF01408"/>
    </source>
</evidence>
<accession>A0A317ZLM4</accession>
<dbReference type="AlphaFoldDB" id="A0A317ZLM4"/>
<dbReference type="PANTHER" id="PTHR43818:SF10">
    <property type="entry name" value="NADH-DEPENDENT DEHYDROGENASE-RELATED"/>
    <property type="match status" value="1"/>
</dbReference>
<comment type="caution">
    <text evidence="3">The sequence shown here is derived from an EMBL/GenBank/DDBJ whole genome shotgun (WGS) entry which is preliminary data.</text>
</comment>